<evidence type="ECO:0000313" key="2">
    <source>
        <dbReference type="Proteomes" id="UP000003340"/>
    </source>
</evidence>
<proteinExistence type="predicted"/>
<dbReference type="AlphaFoldDB" id="C0EI68"/>
<protein>
    <submittedName>
        <fullName evidence="1">Uncharacterized protein</fullName>
    </submittedName>
</protein>
<keyword evidence="2" id="KW-1185">Reference proteome</keyword>
<evidence type="ECO:0000313" key="1">
    <source>
        <dbReference type="EMBL" id="EEG28876.1"/>
    </source>
</evidence>
<name>C0EI68_9FIRM</name>
<accession>C0EI68</accession>
<organism evidence="1 2">
    <name type="scientific">[Clostridium] methylpentosum DSM 5476</name>
    <dbReference type="NCBI Taxonomy" id="537013"/>
    <lineage>
        <taxon>Bacteria</taxon>
        <taxon>Bacillati</taxon>
        <taxon>Bacillota</taxon>
        <taxon>Clostridia</taxon>
        <taxon>Eubacteriales</taxon>
        <taxon>Oscillospiraceae</taxon>
        <taxon>Oscillospiraceae incertae sedis</taxon>
    </lineage>
</organism>
<comment type="caution">
    <text evidence="1">The sequence shown here is derived from an EMBL/GenBank/DDBJ whole genome shotgun (WGS) entry which is preliminary data.</text>
</comment>
<reference evidence="1 2" key="1">
    <citation type="submission" date="2009-01" db="EMBL/GenBank/DDBJ databases">
        <authorList>
            <person name="Fulton L."/>
            <person name="Clifton S."/>
            <person name="Fulton B."/>
            <person name="Xu J."/>
            <person name="Minx P."/>
            <person name="Pepin K.H."/>
            <person name="Johnson M."/>
            <person name="Bhonagiri V."/>
            <person name="Nash W.E."/>
            <person name="Mardis E.R."/>
            <person name="Wilson R.K."/>
        </authorList>
    </citation>
    <scope>NUCLEOTIDE SEQUENCE [LARGE SCALE GENOMIC DNA]</scope>
    <source>
        <strain evidence="1 2">DSM 5476</strain>
    </source>
</reference>
<reference evidence="1 2" key="2">
    <citation type="submission" date="2009-02" db="EMBL/GenBank/DDBJ databases">
        <title>Draft genome sequence of Clostridium methylpentosum (DSM 5476).</title>
        <authorList>
            <person name="Sudarsanam P."/>
            <person name="Ley R."/>
            <person name="Guruge J."/>
            <person name="Turnbaugh P.J."/>
            <person name="Mahowald M."/>
            <person name="Liep D."/>
            <person name="Gordon J."/>
        </authorList>
    </citation>
    <scope>NUCLEOTIDE SEQUENCE [LARGE SCALE GENOMIC DNA]</scope>
    <source>
        <strain evidence="1 2">DSM 5476</strain>
    </source>
</reference>
<dbReference type="STRING" id="537013.CLOSTMETH_03563"/>
<gene>
    <name evidence="1" type="ORF">CLOSTMETH_03563</name>
</gene>
<dbReference type="Proteomes" id="UP000003340">
    <property type="component" value="Unassembled WGS sequence"/>
</dbReference>
<dbReference type="EMBL" id="ACEC01000124">
    <property type="protein sequence ID" value="EEG28876.1"/>
    <property type="molecule type" value="Genomic_DNA"/>
</dbReference>
<sequence length="72" mass="8027">MLPYLYKKIAIFKIQKVKIQKTGLTGLFHRVPCSLNKTLTPSGLGINSQVFCFRPCPSGFAYIKNQPAKKPG</sequence>
<dbReference type="HOGENOM" id="CLU_2715267_0_0_9"/>